<sequence length="598" mass="65959">MKHLIFLHQRTFKKLEGRTQIFKLRSFELELHASTMLPLFITLVLVSQSHAQTWCNKNYLPGQPVVPPGGQFSIPEISPTPLLVFRCAPIITPYLGEEDYNAGVLVEAFVTLARYNGAEPITLPMGPAAAEALEVSISIDGSVLAEAVVRLNSTSELHFPLVNLSQPRKQPFSVDCTASYASHLTSEPQTFSATTTLSYLPRPASGSVTKRDSRTGALLVRPPESSAYEAIFPIGFYTSFDNYLDDPDLGILDELKAQGFTIVHPVPTFGNLTALARVLDRMETLGLYLVYDMRHTYKDRAALTAQVDMIKHRPNLLLWYTADEPDGTSEPLGAPRAAYDAIYALDGYHPISVALNCADYEFAAYVAGADVVMPDTYTIANNPAWSAKYNTSCTEDFGCCGCDNCRGELEDVSRRLDDFAMRLDVLGWSREKSVWAVPQAFGGEEFWTRPPTWRELAVQVILSVNHGARGIMPWIDPTPADLKSTASALAMALASHSVKAFIFSPNATFTRVVSNRIDVGMWTVGGETLLLVANMNAHEAELELSLSDVLILREVLNYGIRRAIGVQRRLRFESESLGCAIFILSPQPLVLNTQNDEP</sequence>
<reference evidence="1" key="1">
    <citation type="submission" date="2023-03" db="EMBL/GenBank/DDBJ databases">
        <title>Massive genome expansion in bonnet fungi (Mycena s.s.) driven by repeated elements and novel gene families across ecological guilds.</title>
        <authorList>
            <consortium name="Lawrence Berkeley National Laboratory"/>
            <person name="Harder C.B."/>
            <person name="Miyauchi S."/>
            <person name="Viragh M."/>
            <person name="Kuo A."/>
            <person name="Thoen E."/>
            <person name="Andreopoulos B."/>
            <person name="Lu D."/>
            <person name="Skrede I."/>
            <person name="Drula E."/>
            <person name="Henrissat B."/>
            <person name="Morin E."/>
            <person name="Kohler A."/>
            <person name="Barry K."/>
            <person name="LaButti K."/>
            <person name="Morin E."/>
            <person name="Salamov A."/>
            <person name="Lipzen A."/>
            <person name="Mereny Z."/>
            <person name="Hegedus B."/>
            <person name="Baldrian P."/>
            <person name="Stursova M."/>
            <person name="Weitz H."/>
            <person name="Taylor A."/>
            <person name="Grigoriev I.V."/>
            <person name="Nagy L.G."/>
            <person name="Martin F."/>
            <person name="Kauserud H."/>
        </authorList>
    </citation>
    <scope>NUCLEOTIDE SEQUENCE</scope>
    <source>
        <strain evidence="1">CBHHK002</strain>
    </source>
</reference>
<dbReference type="InterPro" id="IPR017853">
    <property type="entry name" value="GH"/>
</dbReference>
<evidence type="ECO:0000313" key="2">
    <source>
        <dbReference type="Proteomes" id="UP001218218"/>
    </source>
</evidence>
<dbReference type="Proteomes" id="UP001218218">
    <property type="component" value="Unassembled WGS sequence"/>
</dbReference>
<dbReference type="EMBL" id="JARIHO010000029">
    <property type="protein sequence ID" value="KAJ7337420.1"/>
    <property type="molecule type" value="Genomic_DNA"/>
</dbReference>
<dbReference type="SUPFAM" id="SSF51445">
    <property type="entry name" value="(Trans)glycosidases"/>
    <property type="match status" value="1"/>
</dbReference>
<gene>
    <name evidence="1" type="ORF">DFH08DRAFT_253314</name>
</gene>
<comment type="caution">
    <text evidence="1">The sequence shown here is derived from an EMBL/GenBank/DDBJ whole genome shotgun (WGS) entry which is preliminary data.</text>
</comment>
<dbReference type="AlphaFoldDB" id="A0AAD6ZSZ9"/>
<protein>
    <submittedName>
        <fullName evidence="1">Uncharacterized protein</fullName>
    </submittedName>
</protein>
<dbReference type="Gene3D" id="3.20.20.80">
    <property type="entry name" value="Glycosidases"/>
    <property type="match status" value="1"/>
</dbReference>
<accession>A0AAD6ZSZ9</accession>
<evidence type="ECO:0000313" key="1">
    <source>
        <dbReference type="EMBL" id="KAJ7337420.1"/>
    </source>
</evidence>
<proteinExistence type="predicted"/>
<name>A0AAD6ZSZ9_9AGAR</name>
<keyword evidence="2" id="KW-1185">Reference proteome</keyword>
<organism evidence="1 2">
    <name type="scientific">Mycena albidolilacea</name>
    <dbReference type="NCBI Taxonomy" id="1033008"/>
    <lineage>
        <taxon>Eukaryota</taxon>
        <taxon>Fungi</taxon>
        <taxon>Dikarya</taxon>
        <taxon>Basidiomycota</taxon>
        <taxon>Agaricomycotina</taxon>
        <taxon>Agaricomycetes</taxon>
        <taxon>Agaricomycetidae</taxon>
        <taxon>Agaricales</taxon>
        <taxon>Marasmiineae</taxon>
        <taxon>Mycenaceae</taxon>
        <taxon>Mycena</taxon>
    </lineage>
</organism>